<dbReference type="WBParaSite" id="ALUE_0002340401-mRNA-1">
    <property type="protein sequence ID" value="ALUE_0002340401-mRNA-1"/>
    <property type="gene ID" value="ALUE_0002340401"/>
</dbReference>
<organism evidence="2 3">
    <name type="scientific">Ascaris lumbricoides</name>
    <name type="common">Giant roundworm</name>
    <dbReference type="NCBI Taxonomy" id="6252"/>
    <lineage>
        <taxon>Eukaryota</taxon>
        <taxon>Metazoa</taxon>
        <taxon>Ecdysozoa</taxon>
        <taxon>Nematoda</taxon>
        <taxon>Chromadorea</taxon>
        <taxon>Rhabditida</taxon>
        <taxon>Spirurina</taxon>
        <taxon>Ascaridomorpha</taxon>
        <taxon>Ascaridoidea</taxon>
        <taxon>Ascarididae</taxon>
        <taxon>Ascaris</taxon>
    </lineage>
</organism>
<keyword evidence="1" id="KW-1133">Transmembrane helix</keyword>
<name>A0A0M3IXC6_ASCLU</name>
<evidence type="ECO:0000313" key="3">
    <source>
        <dbReference type="WBParaSite" id="ALUE_0002340401-mRNA-1"/>
    </source>
</evidence>
<proteinExistence type="predicted"/>
<reference evidence="3" key="1">
    <citation type="submission" date="2017-02" db="UniProtKB">
        <authorList>
            <consortium name="WormBaseParasite"/>
        </authorList>
    </citation>
    <scope>IDENTIFICATION</scope>
</reference>
<evidence type="ECO:0000313" key="2">
    <source>
        <dbReference type="Proteomes" id="UP000036681"/>
    </source>
</evidence>
<protein>
    <submittedName>
        <fullName evidence="3">Secreted protein</fullName>
    </submittedName>
</protein>
<feature type="transmembrane region" description="Helical" evidence="1">
    <location>
        <begin position="12"/>
        <end position="31"/>
    </location>
</feature>
<evidence type="ECO:0000256" key="1">
    <source>
        <dbReference type="SAM" id="Phobius"/>
    </source>
</evidence>
<accession>A0A0M3IXC6</accession>
<keyword evidence="1" id="KW-0472">Membrane</keyword>
<dbReference type="AlphaFoldDB" id="A0A0M3IXC6"/>
<keyword evidence="2" id="KW-1185">Reference proteome</keyword>
<sequence length="68" mass="7578">MASAFHRFQFTIVLLVFQIIFFILFGLFGRYTPNALPGGSASTNFVNTNYPTPRNFSFCIKYSASAVG</sequence>
<keyword evidence="1" id="KW-0812">Transmembrane</keyword>
<dbReference type="Proteomes" id="UP000036681">
    <property type="component" value="Unplaced"/>
</dbReference>